<comment type="caution">
    <text evidence="5">The sequence shown here is derived from an EMBL/GenBank/DDBJ whole genome shotgun (WGS) entry which is preliminary data.</text>
</comment>
<keyword evidence="2" id="KW-0328">Glycosyltransferase</keyword>
<protein>
    <recommendedName>
        <fullName evidence="4">Diacylglycerol glucosyltransferase N-terminal domain-containing protein</fullName>
    </recommendedName>
</protein>
<accession>A0ABW9QU74</accession>
<proteinExistence type="inferred from homology"/>
<evidence type="ECO:0000313" key="6">
    <source>
        <dbReference type="Proteomes" id="UP000437736"/>
    </source>
</evidence>
<dbReference type="Pfam" id="PF06925">
    <property type="entry name" value="MGDG_synth"/>
    <property type="match status" value="1"/>
</dbReference>
<evidence type="ECO:0000313" key="5">
    <source>
        <dbReference type="EMBL" id="MST33422.1"/>
    </source>
</evidence>
<reference evidence="5 6" key="1">
    <citation type="submission" date="2019-11" db="EMBL/GenBank/DDBJ databases">
        <title>Acidiferrimicrobium australis gen. nov., sp. nov., an acidophilic and obligately heterotrophic, member of the Actinobacteria that catalyses dissimilatory oxido- reduction of iron isolated from metal-rich acidic water in Chile.</title>
        <authorList>
            <person name="Gonzalez D."/>
            <person name="Huber K."/>
            <person name="Hedrich S."/>
            <person name="Rojas-Villalobos C."/>
            <person name="Quatrini R."/>
            <person name="Dinamarca M.A."/>
            <person name="Schwarz A."/>
            <person name="Canales C."/>
            <person name="Nancucheo I."/>
        </authorList>
    </citation>
    <scope>NUCLEOTIDE SEQUENCE [LARGE SCALE GENOMIC DNA]</scope>
    <source>
        <strain evidence="5 6">USS-CCA1</strain>
    </source>
</reference>
<keyword evidence="6" id="KW-1185">Reference proteome</keyword>
<evidence type="ECO:0000256" key="2">
    <source>
        <dbReference type="ARBA" id="ARBA00022676"/>
    </source>
</evidence>
<dbReference type="PANTHER" id="PTHR43025:SF3">
    <property type="entry name" value="MONOGALACTOSYLDIACYLGLYCEROL SYNTHASE 1, CHLOROPLASTIC"/>
    <property type="match status" value="1"/>
</dbReference>
<dbReference type="Proteomes" id="UP000437736">
    <property type="component" value="Unassembled WGS sequence"/>
</dbReference>
<dbReference type="InterPro" id="IPR009695">
    <property type="entry name" value="Diacylglyc_glucosyltr_N"/>
</dbReference>
<feature type="non-terminal residue" evidence="5">
    <location>
        <position position="221"/>
    </location>
</feature>
<gene>
    <name evidence="5" type="ORF">GHK86_11920</name>
</gene>
<evidence type="ECO:0000259" key="4">
    <source>
        <dbReference type="Pfam" id="PF06925"/>
    </source>
</evidence>
<evidence type="ECO:0000256" key="1">
    <source>
        <dbReference type="ARBA" id="ARBA00006962"/>
    </source>
</evidence>
<feature type="domain" description="Diacylglycerol glucosyltransferase N-terminal" evidence="4">
    <location>
        <begin position="72"/>
        <end position="183"/>
    </location>
</feature>
<dbReference type="SUPFAM" id="SSF53756">
    <property type="entry name" value="UDP-Glycosyltransferase/glycogen phosphorylase"/>
    <property type="match status" value="1"/>
</dbReference>
<dbReference type="InterPro" id="IPR050519">
    <property type="entry name" value="Glycosyltransf_28_UgtP"/>
</dbReference>
<organism evidence="5 6">
    <name type="scientific">Acidiferrimicrobium australe</name>
    <dbReference type="NCBI Taxonomy" id="2664430"/>
    <lineage>
        <taxon>Bacteria</taxon>
        <taxon>Bacillati</taxon>
        <taxon>Actinomycetota</taxon>
        <taxon>Acidimicrobiia</taxon>
        <taxon>Acidimicrobiales</taxon>
        <taxon>Acidimicrobiaceae</taxon>
        <taxon>Acidiferrimicrobium</taxon>
    </lineage>
</organism>
<keyword evidence="3" id="KW-0808">Transferase</keyword>
<name>A0ABW9QU74_9ACTN</name>
<sequence length="221" mass="24227">MVQLTTPAEELGGGGRLAGRATRARVLLVTAAMGSGHVQVSREVAQRLGAAGHETRVEDLNDLMVGPSGQWLAHLYPWMVQRAPWLYDGIYRIFFKAPQDRGERVDVPALAAMPGLRRVVREFRPHVVVSTYHIASQALGRLRAEGSIPVPVITFVTTFGVHELWLHPATDGYLCISPVVAGALGQRTSAPVRCCGPVVRPAFDRSRRDREVPRRRAGARV</sequence>
<dbReference type="EMBL" id="WJHE01000587">
    <property type="protein sequence ID" value="MST33422.1"/>
    <property type="molecule type" value="Genomic_DNA"/>
</dbReference>
<comment type="similarity">
    <text evidence="1">Belongs to the glycosyltransferase 28 family.</text>
</comment>
<dbReference type="PANTHER" id="PTHR43025">
    <property type="entry name" value="MONOGALACTOSYLDIACYLGLYCEROL SYNTHASE"/>
    <property type="match status" value="1"/>
</dbReference>
<evidence type="ECO:0000256" key="3">
    <source>
        <dbReference type="ARBA" id="ARBA00022679"/>
    </source>
</evidence>